<dbReference type="InterPro" id="IPR036890">
    <property type="entry name" value="HATPase_C_sf"/>
</dbReference>
<keyword evidence="3" id="KW-0597">Phosphoprotein</keyword>
<evidence type="ECO:0000256" key="5">
    <source>
        <dbReference type="ARBA" id="ARBA00022692"/>
    </source>
</evidence>
<dbReference type="InterPro" id="IPR036097">
    <property type="entry name" value="HisK_dim/P_sf"/>
</dbReference>
<sequence length="408" mass="45666">MIASLQKKFILISAISIFVVFSGIFLLLVFFSNQQLDRTMDTLADAISASDGVFPEFDPSQHSRPFPYDDIINEETRFSTRFFTVWVDEQGRITHINIDSVSSIAEEQVEDYARAALSENTQRGWVSDYRYRVVETGSGSTLVFVNGTMNRSMSGRLLLTAFLVLLCSACLILALIVVISKRVVRPVAESYDKQKQFITDANHELKTPLTLILSNLDIVETDVGKNEWLDDIRSESERMGLLINQMVTLCRMDESDAPLALADVDLSVVLGDTVSEFEPLAAERQKKLNSVIEPGVHCRGDEALLRRLAAILLDNAVKYCDAGGEIRVNLHARRHPVLTVENTYAEVDDLELDRLFDRFYRADKARTFTGSFGIGLSIAQSIARKHKGSLTAYKKDGAIGFKAELKEH</sequence>
<reference evidence="11" key="1">
    <citation type="journal article" date="2021" name="PeerJ">
        <title>Extensive microbial diversity within the chicken gut microbiome revealed by metagenomics and culture.</title>
        <authorList>
            <person name="Gilroy R."/>
            <person name="Ravi A."/>
            <person name="Getino M."/>
            <person name="Pursley I."/>
            <person name="Horton D.L."/>
            <person name="Alikhan N.F."/>
            <person name="Baker D."/>
            <person name="Gharbi K."/>
            <person name="Hall N."/>
            <person name="Watson M."/>
            <person name="Adriaenssens E.M."/>
            <person name="Foster-Nyarko E."/>
            <person name="Jarju S."/>
            <person name="Secka A."/>
            <person name="Antonio M."/>
            <person name="Oren A."/>
            <person name="Chaudhuri R.R."/>
            <person name="La Ragione R."/>
            <person name="Hildebrand F."/>
            <person name="Pallen M.J."/>
        </authorList>
    </citation>
    <scope>NUCLEOTIDE SEQUENCE</scope>
    <source>
        <strain evidence="11">ChiGjej4B4-18154</strain>
    </source>
</reference>
<dbReference type="EMBL" id="DXBV01000020">
    <property type="protein sequence ID" value="HIZ30030.1"/>
    <property type="molecule type" value="Genomic_DNA"/>
</dbReference>
<dbReference type="GO" id="GO:0000155">
    <property type="term" value="F:phosphorelay sensor kinase activity"/>
    <property type="evidence" value="ECO:0007669"/>
    <property type="project" value="InterPro"/>
</dbReference>
<keyword evidence="9" id="KW-0472">Membrane</keyword>
<dbReference type="SUPFAM" id="SSF55874">
    <property type="entry name" value="ATPase domain of HSP90 chaperone/DNA topoisomerase II/histidine kinase"/>
    <property type="match status" value="1"/>
</dbReference>
<comment type="catalytic activity">
    <reaction evidence="1">
        <text>ATP + protein L-histidine = ADP + protein N-phospho-L-histidine.</text>
        <dbReference type="EC" id="2.7.13.3"/>
    </reaction>
</comment>
<dbReference type="EC" id="2.7.13.3" evidence="2"/>
<dbReference type="InterPro" id="IPR050428">
    <property type="entry name" value="TCS_sensor_his_kinase"/>
</dbReference>
<dbReference type="SUPFAM" id="SSF47384">
    <property type="entry name" value="Homodimeric domain of signal transducing histidine kinase"/>
    <property type="match status" value="1"/>
</dbReference>
<evidence type="ECO:0000256" key="4">
    <source>
        <dbReference type="ARBA" id="ARBA00022679"/>
    </source>
</evidence>
<dbReference type="PROSITE" id="PS50109">
    <property type="entry name" value="HIS_KIN"/>
    <property type="match status" value="1"/>
</dbReference>
<evidence type="ECO:0000313" key="12">
    <source>
        <dbReference type="Proteomes" id="UP000824035"/>
    </source>
</evidence>
<dbReference type="InterPro" id="IPR005467">
    <property type="entry name" value="His_kinase_dom"/>
</dbReference>
<evidence type="ECO:0000256" key="3">
    <source>
        <dbReference type="ARBA" id="ARBA00022553"/>
    </source>
</evidence>
<dbReference type="AlphaFoldDB" id="A0A9D2E3D9"/>
<keyword evidence="7 9" id="KW-1133">Transmembrane helix</keyword>
<keyword evidence="6 11" id="KW-0418">Kinase</keyword>
<dbReference type="InterPro" id="IPR003661">
    <property type="entry name" value="HisK_dim/P_dom"/>
</dbReference>
<evidence type="ECO:0000256" key="7">
    <source>
        <dbReference type="ARBA" id="ARBA00022989"/>
    </source>
</evidence>
<dbReference type="GO" id="GO:0005886">
    <property type="term" value="C:plasma membrane"/>
    <property type="evidence" value="ECO:0007669"/>
    <property type="project" value="TreeGrafter"/>
</dbReference>
<evidence type="ECO:0000256" key="2">
    <source>
        <dbReference type="ARBA" id="ARBA00012438"/>
    </source>
</evidence>
<keyword evidence="4" id="KW-0808">Transferase</keyword>
<dbReference type="Pfam" id="PF02518">
    <property type="entry name" value="HATPase_c"/>
    <property type="match status" value="1"/>
</dbReference>
<dbReference type="Pfam" id="PF00512">
    <property type="entry name" value="HisKA"/>
    <property type="match status" value="1"/>
</dbReference>
<feature type="domain" description="Histidine kinase" evidence="10">
    <location>
        <begin position="200"/>
        <end position="408"/>
    </location>
</feature>
<dbReference type="RefSeq" id="WP_394966672.1">
    <property type="nucleotide sequence ID" value="NZ_CALXHM010000003.1"/>
</dbReference>
<evidence type="ECO:0000256" key="8">
    <source>
        <dbReference type="ARBA" id="ARBA00023012"/>
    </source>
</evidence>
<reference evidence="11" key="2">
    <citation type="submission" date="2021-04" db="EMBL/GenBank/DDBJ databases">
        <authorList>
            <person name="Gilroy R."/>
        </authorList>
    </citation>
    <scope>NUCLEOTIDE SEQUENCE</scope>
    <source>
        <strain evidence="11">ChiGjej4B4-18154</strain>
    </source>
</reference>
<evidence type="ECO:0000256" key="1">
    <source>
        <dbReference type="ARBA" id="ARBA00000085"/>
    </source>
</evidence>
<dbReference type="Gene3D" id="1.10.287.130">
    <property type="match status" value="1"/>
</dbReference>
<dbReference type="Proteomes" id="UP000824035">
    <property type="component" value="Unassembled WGS sequence"/>
</dbReference>
<evidence type="ECO:0000256" key="9">
    <source>
        <dbReference type="SAM" id="Phobius"/>
    </source>
</evidence>
<proteinExistence type="predicted"/>
<comment type="caution">
    <text evidence="11">The sequence shown here is derived from an EMBL/GenBank/DDBJ whole genome shotgun (WGS) entry which is preliminary data.</text>
</comment>
<dbReference type="Gene3D" id="3.30.565.10">
    <property type="entry name" value="Histidine kinase-like ATPase, C-terminal domain"/>
    <property type="match status" value="1"/>
</dbReference>
<organism evidence="11 12">
    <name type="scientific">Candidatus Allofournierella merdipullorum</name>
    <dbReference type="NCBI Taxonomy" id="2838595"/>
    <lineage>
        <taxon>Bacteria</taxon>
        <taxon>Bacillati</taxon>
        <taxon>Bacillota</taxon>
        <taxon>Clostridia</taxon>
        <taxon>Eubacteriales</taxon>
        <taxon>Oscillospiraceae</taxon>
        <taxon>Allofournierella</taxon>
    </lineage>
</organism>
<keyword evidence="8" id="KW-0902">Two-component regulatory system</keyword>
<accession>A0A9D2E3D9</accession>
<evidence type="ECO:0000313" key="11">
    <source>
        <dbReference type="EMBL" id="HIZ30030.1"/>
    </source>
</evidence>
<evidence type="ECO:0000259" key="10">
    <source>
        <dbReference type="PROSITE" id="PS50109"/>
    </source>
</evidence>
<dbReference type="SMART" id="SM00388">
    <property type="entry name" value="HisKA"/>
    <property type="match status" value="1"/>
</dbReference>
<dbReference type="PANTHER" id="PTHR45436:SF5">
    <property type="entry name" value="SENSOR HISTIDINE KINASE TRCS"/>
    <property type="match status" value="1"/>
</dbReference>
<name>A0A9D2E3D9_9FIRM</name>
<gene>
    <name evidence="11" type="ORF">H9813_02200</name>
</gene>
<evidence type="ECO:0000256" key="6">
    <source>
        <dbReference type="ARBA" id="ARBA00022777"/>
    </source>
</evidence>
<dbReference type="CDD" id="cd00082">
    <property type="entry name" value="HisKA"/>
    <property type="match status" value="1"/>
</dbReference>
<protein>
    <recommendedName>
        <fullName evidence="2">histidine kinase</fullName>
        <ecNumber evidence="2">2.7.13.3</ecNumber>
    </recommendedName>
</protein>
<dbReference type="PANTHER" id="PTHR45436">
    <property type="entry name" value="SENSOR HISTIDINE KINASE YKOH"/>
    <property type="match status" value="1"/>
</dbReference>
<dbReference type="SMART" id="SM00387">
    <property type="entry name" value="HATPase_c"/>
    <property type="match status" value="1"/>
</dbReference>
<feature type="transmembrane region" description="Helical" evidence="9">
    <location>
        <begin position="9"/>
        <end position="31"/>
    </location>
</feature>
<feature type="transmembrane region" description="Helical" evidence="9">
    <location>
        <begin position="157"/>
        <end position="179"/>
    </location>
</feature>
<keyword evidence="5 9" id="KW-0812">Transmembrane</keyword>
<dbReference type="InterPro" id="IPR003594">
    <property type="entry name" value="HATPase_dom"/>
</dbReference>